<dbReference type="EMBL" id="JXTC01000256">
    <property type="protein sequence ID" value="PON75441.1"/>
    <property type="molecule type" value="Genomic_DNA"/>
</dbReference>
<keyword evidence="3" id="KW-0460">Magnesium</keyword>
<dbReference type="SUPFAM" id="SSF48576">
    <property type="entry name" value="Terpenoid synthases"/>
    <property type="match status" value="1"/>
</dbReference>
<dbReference type="InterPro" id="IPR008949">
    <property type="entry name" value="Isoprenoid_synthase_dom_sf"/>
</dbReference>
<evidence type="ECO:0000313" key="7">
    <source>
        <dbReference type="EMBL" id="PON75441.1"/>
    </source>
</evidence>
<dbReference type="InterPro" id="IPR050148">
    <property type="entry name" value="Terpene_synthase-like"/>
</dbReference>
<evidence type="ECO:0000259" key="5">
    <source>
        <dbReference type="Pfam" id="PF01397"/>
    </source>
</evidence>
<reference evidence="8" key="1">
    <citation type="submission" date="2016-06" db="EMBL/GenBank/DDBJ databases">
        <title>Parallel loss of symbiosis genes in relatives of nitrogen-fixing non-legume Parasponia.</title>
        <authorList>
            <person name="Van Velzen R."/>
            <person name="Holmer R."/>
            <person name="Bu F."/>
            <person name="Rutten L."/>
            <person name="Van Zeijl A."/>
            <person name="Liu W."/>
            <person name="Santuari L."/>
            <person name="Cao Q."/>
            <person name="Sharma T."/>
            <person name="Shen D."/>
            <person name="Roswanjaya Y."/>
            <person name="Wardhani T."/>
            <person name="Kalhor M.S."/>
            <person name="Jansen J."/>
            <person name="Van den Hoogen J."/>
            <person name="Gungor B."/>
            <person name="Hartog M."/>
            <person name="Hontelez J."/>
            <person name="Verver J."/>
            <person name="Yang W.-C."/>
            <person name="Schijlen E."/>
            <person name="Repin R."/>
            <person name="Schilthuizen M."/>
            <person name="Schranz E."/>
            <person name="Heidstra R."/>
            <person name="Miyata K."/>
            <person name="Fedorova E."/>
            <person name="Kohlen W."/>
            <person name="Bisseling T."/>
            <person name="Smit S."/>
            <person name="Geurts R."/>
        </authorList>
    </citation>
    <scope>NUCLEOTIDE SEQUENCE [LARGE SCALE GENOMIC DNA]</scope>
    <source>
        <strain evidence="8">cv. RG33-2</strain>
    </source>
</reference>
<gene>
    <name evidence="7" type="ORF">TorRG33x02_245350</name>
</gene>
<dbReference type="InterPro" id="IPR001906">
    <property type="entry name" value="Terpene_synth_N"/>
</dbReference>
<feature type="domain" description="Terpene synthase N-terminal" evidence="5">
    <location>
        <begin position="7"/>
        <end position="168"/>
    </location>
</feature>
<dbReference type="SUPFAM" id="SSF48239">
    <property type="entry name" value="Terpenoid cyclases/Protein prenyltransferases"/>
    <property type="match status" value="1"/>
</dbReference>
<dbReference type="InterPro" id="IPR005630">
    <property type="entry name" value="Terpene_synthase_metal-bd"/>
</dbReference>
<dbReference type="Gene3D" id="1.50.10.130">
    <property type="entry name" value="Terpene synthase, N-terminal domain"/>
    <property type="match status" value="1"/>
</dbReference>
<keyword evidence="2" id="KW-0479">Metal-binding</keyword>
<dbReference type="AlphaFoldDB" id="A0A2P5DQ93"/>
<protein>
    <submittedName>
        <fullName evidence="7">Squalene/phytoene synthase</fullName>
    </submittedName>
</protein>
<dbReference type="InterPro" id="IPR036965">
    <property type="entry name" value="Terpene_synth_N_sf"/>
</dbReference>
<accession>A0A2P5DQ93</accession>
<dbReference type="PANTHER" id="PTHR31225">
    <property type="entry name" value="OS04G0344100 PROTEIN-RELATED"/>
    <property type="match status" value="1"/>
</dbReference>
<dbReference type="GO" id="GO:0000287">
    <property type="term" value="F:magnesium ion binding"/>
    <property type="evidence" value="ECO:0007669"/>
    <property type="project" value="InterPro"/>
</dbReference>
<dbReference type="GO" id="GO:0010333">
    <property type="term" value="F:terpene synthase activity"/>
    <property type="evidence" value="ECO:0007669"/>
    <property type="project" value="InterPro"/>
</dbReference>
<feature type="domain" description="Terpene synthase metal-binding" evidence="6">
    <location>
        <begin position="255"/>
        <end position="423"/>
    </location>
</feature>
<dbReference type="PANTHER" id="PTHR31225:SF251">
    <property type="entry name" value="(-)-GERMACRENE D SYNTHASE-LIKE ISOFORM X2"/>
    <property type="match status" value="1"/>
</dbReference>
<dbReference type="FunCoup" id="A0A2P5DQ93">
    <property type="interactions" value="13"/>
</dbReference>
<dbReference type="CDD" id="cd00684">
    <property type="entry name" value="Terpene_cyclase_plant_C1"/>
    <property type="match status" value="1"/>
</dbReference>
<proteinExistence type="predicted"/>
<evidence type="ECO:0000259" key="6">
    <source>
        <dbReference type="Pfam" id="PF03936"/>
    </source>
</evidence>
<comment type="cofactor">
    <cofactor evidence="1">
        <name>Mg(2+)</name>
        <dbReference type="ChEBI" id="CHEBI:18420"/>
    </cofactor>
</comment>
<dbReference type="GO" id="GO:0016102">
    <property type="term" value="P:diterpenoid biosynthetic process"/>
    <property type="evidence" value="ECO:0007669"/>
    <property type="project" value="InterPro"/>
</dbReference>
<dbReference type="Gene3D" id="1.10.600.10">
    <property type="entry name" value="Farnesyl Diphosphate Synthase"/>
    <property type="match status" value="2"/>
</dbReference>
<dbReference type="OrthoDB" id="1143271at2759"/>
<comment type="caution">
    <text evidence="7">The sequence shown here is derived from an EMBL/GenBank/DDBJ whole genome shotgun (WGS) entry which is preliminary data.</text>
</comment>
<dbReference type="Pfam" id="PF03936">
    <property type="entry name" value="Terpene_synth_C"/>
    <property type="match status" value="1"/>
</dbReference>
<dbReference type="InParanoid" id="A0A2P5DQ93"/>
<evidence type="ECO:0000256" key="2">
    <source>
        <dbReference type="ARBA" id="ARBA00022723"/>
    </source>
</evidence>
<evidence type="ECO:0000313" key="8">
    <source>
        <dbReference type="Proteomes" id="UP000237000"/>
    </source>
</evidence>
<dbReference type="InterPro" id="IPR008930">
    <property type="entry name" value="Terpenoid_cyclase/PrenylTrfase"/>
</dbReference>
<sequence length="481" mass="57121">MYIDIRTKKHEQQRVEEIKEVVRKEISMMKASHDASSDQLKLIDAIQRLGLSYHYEREMDEALKHIYETYHNHDEDLYDASLRFRLLRQHGYKVSSDIFNKFKDKSGNFKECLIIDVPGMLSFYEASHLRLHGEDILDEALVFTTTHLEFVATTQKDHPFSPQITRALKWPLRKSLERLHARDYIPIYENEPSHNKALLELAKLDFNLLQSLHQKELCEIVRWWKDLDLTNKLPFARDRIVELYFWMLGVFFEPQWDINCTNQLPKYMKQYYQIFLTVYREMEEELVNEERYRVYYAKEAMKNVVRAYFDEAKWLRLGHIPTMEEYLHVASVSCAYPSLIVTSLVGMEDIETKKIFEWLLNNPKVVRASTLICRLMDDLSSRKFEQEREHIASCVECYMKQYGVSEREACDELNKVVVNAWKDINEELLTPTTDPLMPILKRILNFSKVMDFLYKDDDGYTRVRKEVKDGISALLIDAISD</sequence>
<dbReference type="STRING" id="63057.A0A2P5DQ93"/>
<organism evidence="7 8">
    <name type="scientific">Trema orientale</name>
    <name type="common">Charcoal tree</name>
    <name type="synonym">Celtis orientalis</name>
    <dbReference type="NCBI Taxonomy" id="63057"/>
    <lineage>
        <taxon>Eukaryota</taxon>
        <taxon>Viridiplantae</taxon>
        <taxon>Streptophyta</taxon>
        <taxon>Embryophyta</taxon>
        <taxon>Tracheophyta</taxon>
        <taxon>Spermatophyta</taxon>
        <taxon>Magnoliopsida</taxon>
        <taxon>eudicotyledons</taxon>
        <taxon>Gunneridae</taxon>
        <taxon>Pentapetalae</taxon>
        <taxon>rosids</taxon>
        <taxon>fabids</taxon>
        <taxon>Rosales</taxon>
        <taxon>Cannabaceae</taxon>
        <taxon>Trema</taxon>
    </lineage>
</organism>
<dbReference type="InterPro" id="IPR044814">
    <property type="entry name" value="Terpene_cyclase_plant_C1"/>
</dbReference>
<dbReference type="FunFam" id="1.50.10.130:FF:000001">
    <property type="entry name" value="Isoprene synthase, chloroplastic"/>
    <property type="match status" value="1"/>
</dbReference>
<dbReference type="Proteomes" id="UP000237000">
    <property type="component" value="Unassembled WGS sequence"/>
</dbReference>
<evidence type="ECO:0000256" key="1">
    <source>
        <dbReference type="ARBA" id="ARBA00001946"/>
    </source>
</evidence>
<dbReference type="Pfam" id="PF01397">
    <property type="entry name" value="Terpene_synth"/>
    <property type="match status" value="1"/>
</dbReference>
<keyword evidence="4" id="KW-0456">Lyase</keyword>
<evidence type="ECO:0000256" key="3">
    <source>
        <dbReference type="ARBA" id="ARBA00022842"/>
    </source>
</evidence>
<keyword evidence="8" id="KW-1185">Reference proteome</keyword>
<evidence type="ECO:0000256" key="4">
    <source>
        <dbReference type="ARBA" id="ARBA00023239"/>
    </source>
</evidence>
<name>A0A2P5DQ93_TREOI</name>